<evidence type="ECO:0000256" key="8">
    <source>
        <dbReference type="ARBA" id="ARBA00049348"/>
    </source>
</evidence>
<dbReference type="PANTHER" id="PTHR10815:SF5">
    <property type="entry name" value="METHYLATED-DNA--PROTEIN-CYSTEINE METHYLTRANSFERASE"/>
    <property type="match status" value="1"/>
</dbReference>
<name>A0A0R2C8L4_9LACO</name>
<dbReference type="RefSeq" id="WP_026049577.1">
    <property type="nucleotide sequence ID" value="NZ_AHYZ01000183.1"/>
</dbReference>
<evidence type="ECO:0000256" key="5">
    <source>
        <dbReference type="ARBA" id="ARBA00022679"/>
    </source>
</evidence>
<dbReference type="Gene3D" id="1.10.10.10">
    <property type="entry name" value="Winged helix-like DNA-binding domain superfamily/Winged helix DNA-binding domain"/>
    <property type="match status" value="1"/>
</dbReference>
<dbReference type="InterPro" id="IPR023546">
    <property type="entry name" value="MGMT"/>
</dbReference>
<proteinExistence type="inferred from homology"/>
<dbReference type="GO" id="GO:0006307">
    <property type="term" value="P:DNA alkylation repair"/>
    <property type="evidence" value="ECO:0007669"/>
    <property type="project" value="UniProtKB-UniRule"/>
</dbReference>
<reference evidence="12 13" key="1">
    <citation type="journal article" date="2015" name="Genome Announc.">
        <title>Expanding the biotechnology potential of lactobacilli through comparative genomics of 213 strains and associated genera.</title>
        <authorList>
            <person name="Sun Z."/>
            <person name="Harris H.M."/>
            <person name="McCann A."/>
            <person name="Guo C."/>
            <person name="Argimon S."/>
            <person name="Zhang W."/>
            <person name="Yang X."/>
            <person name="Jeffery I.B."/>
            <person name="Cooney J.C."/>
            <person name="Kagawa T.F."/>
            <person name="Liu W."/>
            <person name="Song Y."/>
            <person name="Salvetti E."/>
            <person name="Wrobel A."/>
            <person name="Rasinkangas P."/>
            <person name="Parkhill J."/>
            <person name="Rea M.C."/>
            <person name="O'Sullivan O."/>
            <person name="Ritari J."/>
            <person name="Douillard F.P."/>
            <person name="Paul Ross R."/>
            <person name="Yang R."/>
            <person name="Briner A.E."/>
            <person name="Felis G.E."/>
            <person name="de Vos W.M."/>
            <person name="Barrangou R."/>
            <person name="Klaenhammer T.R."/>
            <person name="Caufield P.W."/>
            <person name="Cui Y."/>
            <person name="Zhang H."/>
            <person name="O'Toole P.W."/>
        </authorList>
    </citation>
    <scope>NUCLEOTIDE SEQUENCE [LARGE SCALE GENOMIC DNA]</scope>
    <source>
        <strain evidence="12 13">DSM 20605</strain>
    </source>
</reference>
<keyword evidence="7 9" id="KW-0234">DNA repair</keyword>
<comment type="catalytic activity">
    <reaction evidence="8 9">
        <text>a 6-O-methyl-2'-deoxyguanosine in DNA + L-cysteinyl-[protein] = S-methyl-L-cysteinyl-[protein] + a 2'-deoxyguanosine in DNA</text>
        <dbReference type="Rhea" id="RHEA:24000"/>
        <dbReference type="Rhea" id="RHEA-COMP:10131"/>
        <dbReference type="Rhea" id="RHEA-COMP:10132"/>
        <dbReference type="Rhea" id="RHEA-COMP:11367"/>
        <dbReference type="Rhea" id="RHEA-COMP:11368"/>
        <dbReference type="ChEBI" id="CHEBI:29950"/>
        <dbReference type="ChEBI" id="CHEBI:82612"/>
        <dbReference type="ChEBI" id="CHEBI:85445"/>
        <dbReference type="ChEBI" id="CHEBI:85448"/>
        <dbReference type="EC" id="2.1.1.63"/>
    </reaction>
</comment>
<evidence type="ECO:0000256" key="1">
    <source>
        <dbReference type="ARBA" id="ARBA00001286"/>
    </source>
</evidence>
<keyword evidence="5 9" id="KW-0808">Transferase</keyword>
<dbReference type="EC" id="2.1.1.63" evidence="9"/>
<dbReference type="InterPro" id="IPR001497">
    <property type="entry name" value="MethylDNA_cys_MeTrfase_AS"/>
</dbReference>
<dbReference type="PANTHER" id="PTHR10815">
    <property type="entry name" value="METHYLATED-DNA--PROTEIN-CYSTEINE METHYLTRANSFERASE"/>
    <property type="match status" value="1"/>
</dbReference>
<keyword evidence="13" id="KW-1185">Reference proteome</keyword>
<dbReference type="SUPFAM" id="SSF46767">
    <property type="entry name" value="Methylated DNA-protein cysteine methyltransferase, C-terminal domain"/>
    <property type="match status" value="1"/>
</dbReference>
<dbReference type="STRING" id="1133569.FD21_GL001260"/>
<dbReference type="InterPro" id="IPR036388">
    <property type="entry name" value="WH-like_DNA-bd_sf"/>
</dbReference>
<evidence type="ECO:0000313" key="12">
    <source>
        <dbReference type="EMBL" id="KRM87722.1"/>
    </source>
</evidence>
<feature type="domain" description="Methylated-DNA-[protein]-cysteine S-methyltransferase DNA binding" evidence="10">
    <location>
        <begin position="81"/>
        <end position="165"/>
    </location>
</feature>
<dbReference type="Pfam" id="PF02870">
    <property type="entry name" value="Methyltransf_1N"/>
    <property type="match status" value="1"/>
</dbReference>
<dbReference type="SUPFAM" id="SSF53155">
    <property type="entry name" value="Methylated DNA-protein cysteine methyltransferase domain"/>
    <property type="match status" value="1"/>
</dbReference>
<dbReference type="InterPro" id="IPR036631">
    <property type="entry name" value="MGMT_N_sf"/>
</dbReference>
<dbReference type="eggNOG" id="COG0350">
    <property type="taxonomic scope" value="Bacteria"/>
</dbReference>
<evidence type="ECO:0000256" key="2">
    <source>
        <dbReference type="ARBA" id="ARBA00008711"/>
    </source>
</evidence>
<comment type="caution">
    <text evidence="12">The sequence shown here is derived from an EMBL/GenBank/DDBJ whole genome shotgun (WGS) entry which is preliminary data.</text>
</comment>
<dbReference type="InterPro" id="IPR008332">
    <property type="entry name" value="MethylG_MeTrfase_N"/>
</dbReference>
<organism evidence="12 13">
    <name type="scientific">Liquorilactobacillus vini DSM 20605</name>
    <dbReference type="NCBI Taxonomy" id="1133569"/>
    <lineage>
        <taxon>Bacteria</taxon>
        <taxon>Bacillati</taxon>
        <taxon>Bacillota</taxon>
        <taxon>Bacilli</taxon>
        <taxon>Lactobacillales</taxon>
        <taxon>Lactobacillaceae</taxon>
        <taxon>Liquorilactobacillus</taxon>
    </lineage>
</organism>
<dbReference type="EMBL" id="AYYX01000035">
    <property type="protein sequence ID" value="KRM87722.1"/>
    <property type="molecule type" value="Genomic_DNA"/>
</dbReference>
<keyword evidence="3 9" id="KW-0963">Cytoplasm</keyword>
<dbReference type="GO" id="GO:0003908">
    <property type="term" value="F:methylated-DNA-[protein]-cysteine S-methyltransferase activity"/>
    <property type="evidence" value="ECO:0007669"/>
    <property type="project" value="UniProtKB-UniRule"/>
</dbReference>
<comment type="catalytic activity">
    <reaction evidence="1 9">
        <text>a 4-O-methyl-thymidine in DNA + L-cysteinyl-[protein] = a thymidine in DNA + S-methyl-L-cysteinyl-[protein]</text>
        <dbReference type="Rhea" id="RHEA:53428"/>
        <dbReference type="Rhea" id="RHEA-COMP:10131"/>
        <dbReference type="Rhea" id="RHEA-COMP:10132"/>
        <dbReference type="Rhea" id="RHEA-COMP:13555"/>
        <dbReference type="Rhea" id="RHEA-COMP:13556"/>
        <dbReference type="ChEBI" id="CHEBI:29950"/>
        <dbReference type="ChEBI" id="CHEBI:82612"/>
        <dbReference type="ChEBI" id="CHEBI:137386"/>
        <dbReference type="ChEBI" id="CHEBI:137387"/>
        <dbReference type="EC" id="2.1.1.63"/>
    </reaction>
</comment>
<evidence type="ECO:0000313" key="13">
    <source>
        <dbReference type="Proteomes" id="UP000051576"/>
    </source>
</evidence>
<dbReference type="Gene3D" id="3.30.160.70">
    <property type="entry name" value="Methylated DNA-protein cysteine methyltransferase domain"/>
    <property type="match status" value="1"/>
</dbReference>
<comment type="miscellaneous">
    <text evidence="9">This enzyme catalyzes only one turnover and therefore is not strictly catalytic. According to one definition, an enzyme is a biocatalyst that acts repeatedly and over many reaction cycles.</text>
</comment>
<gene>
    <name evidence="12" type="ORF">FD21_GL001260</name>
</gene>
<dbReference type="FunFam" id="1.10.10.10:FF:000214">
    <property type="entry name" value="Methylated-DNA--protein-cysteine methyltransferase"/>
    <property type="match status" value="1"/>
</dbReference>
<evidence type="ECO:0000256" key="3">
    <source>
        <dbReference type="ARBA" id="ARBA00022490"/>
    </source>
</evidence>
<dbReference type="CDD" id="cd06445">
    <property type="entry name" value="ATase"/>
    <property type="match status" value="1"/>
</dbReference>
<dbReference type="InterPro" id="IPR014048">
    <property type="entry name" value="MethylDNA_cys_MeTrfase_DNA-bd"/>
</dbReference>
<dbReference type="GO" id="GO:0032259">
    <property type="term" value="P:methylation"/>
    <property type="evidence" value="ECO:0007669"/>
    <property type="project" value="UniProtKB-KW"/>
</dbReference>
<feature type="domain" description="Methylguanine DNA methyltransferase ribonuclease-like" evidence="11">
    <location>
        <begin position="4"/>
        <end position="76"/>
    </location>
</feature>
<comment type="subcellular location">
    <subcellularLocation>
        <location evidence="9">Cytoplasm</location>
    </subcellularLocation>
</comment>
<dbReference type="InterPro" id="IPR036217">
    <property type="entry name" value="MethylDNA_cys_MeTrfase_DNAb"/>
</dbReference>
<protein>
    <recommendedName>
        <fullName evidence="9">Methylated-DNA--protein-cysteine methyltransferase</fullName>
        <ecNumber evidence="9">2.1.1.63</ecNumber>
    </recommendedName>
    <alternativeName>
        <fullName evidence="9">6-O-methylguanine-DNA methyltransferase</fullName>
        <shortName evidence="9">MGMT</shortName>
    </alternativeName>
    <alternativeName>
        <fullName evidence="9">O-6-methylguanine-DNA-alkyltransferase</fullName>
    </alternativeName>
</protein>
<dbReference type="GO" id="GO:0005737">
    <property type="term" value="C:cytoplasm"/>
    <property type="evidence" value="ECO:0007669"/>
    <property type="project" value="UniProtKB-SubCell"/>
</dbReference>
<evidence type="ECO:0000256" key="9">
    <source>
        <dbReference type="HAMAP-Rule" id="MF_00772"/>
    </source>
</evidence>
<comment type="similarity">
    <text evidence="2 9">Belongs to the MGMT family.</text>
</comment>
<dbReference type="HAMAP" id="MF_00772">
    <property type="entry name" value="OGT"/>
    <property type="match status" value="1"/>
</dbReference>
<keyword evidence="6 9" id="KW-0227">DNA damage</keyword>
<evidence type="ECO:0000256" key="6">
    <source>
        <dbReference type="ARBA" id="ARBA00022763"/>
    </source>
</evidence>
<evidence type="ECO:0000259" key="11">
    <source>
        <dbReference type="Pfam" id="PF02870"/>
    </source>
</evidence>
<dbReference type="PATRIC" id="fig|1133569.4.peg.1392"/>
<dbReference type="Proteomes" id="UP000051576">
    <property type="component" value="Unassembled WGS sequence"/>
</dbReference>
<keyword evidence="4 9" id="KW-0489">Methyltransferase</keyword>
<comment type="function">
    <text evidence="9">Involved in the cellular defense against the biological effects of O6-methylguanine (O6-MeG) and O4-methylthymine (O4-MeT) in DNA. Repairs the methylated nucleobase in DNA by stoichiometrically transferring the methyl group to a cysteine residue in the enzyme. This is a suicide reaction: the enzyme is irreversibly inactivated.</text>
</comment>
<dbReference type="AlphaFoldDB" id="A0A0R2C8L4"/>
<feature type="active site" description="Nucleophile; methyl group acceptor" evidence="9">
    <location>
        <position position="137"/>
    </location>
</feature>
<sequence>MMNYYSTFASPLGMIYLLSSPQALQGLWFFDQKYFSAERQLKSAINDETPAILMTKNWLKAYFAGQHPDITQLELAPTVSSFQRQVLRVLSKIPYGQTATYQEIAAKVVAGKSNPHHYTRAVANAIAHNPLAIIIPCHRVIGTNGQLTGYAGGISRKKTLLKFENPFLTIKD</sequence>
<dbReference type="NCBIfam" id="TIGR00589">
    <property type="entry name" value="ogt"/>
    <property type="match status" value="1"/>
</dbReference>
<accession>A0A0R2C8L4</accession>
<evidence type="ECO:0000259" key="10">
    <source>
        <dbReference type="Pfam" id="PF01035"/>
    </source>
</evidence>
<evidence type="ECO:0000256" key="7">
    <source>
        <dbReference type="ARBA" id="ARBA00023204"/>
    </source>
</evidence>
<dbReference type="PROSITE" id="PS00374">
    <property type="entry name" value="MGMT"/>
    <property type="match status" value="1"/>
</dbReference>
<dbReference type="Pfam" id="PF01035">
    <property type="entry name" value="DNA_binding_1"/>
    <property type="match status" value="1"/>
</dbReference>
<evidence type="ECO:0000256" key="4">
    <source>
        <dbReference type="ARBA" id="ARBA00022603"/>
    </source>
</evidence>